<evidence type="ECO:0000313" key="14">
    <source>
        <dbReference type="EMBL" id="KEQ74717.1"/>
    </source>
</evidence>
<comment type="function">
    <text evidence="12">Catalyzes the phosphorylation of ribose at O-5 in a reaction requiring ATP and magnesium. The resulting D-ribose-5-phosphate can then be used either for sythesis of nucleotides, histidine, and tryptophan, or as a component of the pentose phosphate pathway.</text>
</comment>
<dbReference type="GO" id="GO:0046872">
    <property type="term" value="F:metal ion binding"/>
    <property type="evidence" value="ECO:0007669"/>
    <property type="project" value="UniProtKB-KW"/>
</dbReference>
<comment type="pathway">
    <text evidence="12">Carbohydrate metabolism; D-ribose degradation; D-ribose 5-phosphate from beta-D-ribopyranose: step 2/2.</text>
</comment>
<feature type="binding site" evidence="12">
    <location>
        <position position="267"/>
    </location>
    <ligand>
        <name>substrate</name>
    </ligand>
</feature>
<feature type="binding site" evidence="12">
    <location>
        <begin position="40"/>
        <end position="44"/>
    </location>
    <ligand>
        <name>substrate</name>
    </ligand>
</feature>
<evidence type="ECO:0000256" key="2">
    <source>
        <dbReference type="ARBA" id="ARBA00012035"/>
    </source>
</evidence>
<dbReference type="GO" id="GO:0005737">
    <property type="term" value="C:cytoplasm"/>
    <property type="evidence" value="ECO:0007669"/>
    <property type="project" value="UniProtKB-SubCell"/>
</dbReference>
<keyword evidence="8 12" id="KW-0067">ATP-binding</keyword>
<feature type="binding site" evidence="12">
    <location>
        <position position="302"/>
    </location>
    <ligand>
        <name>K(+)</name>
        <dbReference type="ChEBI" id="CHEBI:29103"/>
    </ligand>
</feature>
<evidence type="ECO:0000256" key="11">
    <source>
        <dbReference type="ARBA" id="ARBA00023277"/>
    </source>
</evidence>
<accession>A0A074WY78</accession>
<dbReference type="PANTHER" id="PTHR10584:SF166">
    <property type="entry name" value="RIBOKINASE"/>
    <property type="match status" value="1"/>
</dbReference>
<dbReference type="InterPro" id="IPR011611">
    <property type="entry name" value="PfkB_dom"/>
</dbReference>
<feature type="binding site" evidence="12">
    <location>
        <position position="305"/>
    </location>
    <ligand>
        <name>K(+)</name>
        <dbReference type="ChEBI" id="CHEBI:29103"/>
    </ligand>
</feature>
<comment type="activity regulation">
    <text evidence="12">Activated by a monovalent cation that binds near, but not in, the active site. The most likely occupant of the site in vivo is potassium. Ion binding induces a conformational change that may alter substrate affinity.</text>
</comment>
<dbReference type="PANTHER" id="PTHR10584">
    <property type="entry name" value="SUGAR KINASE"/>
    <property type="match status" value="1"/>
</dbReference>
<feature type="binding site" evidence="12">
    <location>
        <position position="263"/>
    </location>
    <ligand>
        <name>K(+)</name>
        <dbReference type="ChEBI" id="CHEBI:29103"/>
    </ligand>
</feature>
<keyword evidence="4 12" id="KW-0808">Transferase</keyword>
<dbReference type="GO" id="GO:0019303">
    <property type="term" value="P:D-ribose catabolic process"/>
    <property type="evidence" value="ECO:0007669"/>
    <property type="project" value="UniProtKB-UniRule"/>
</dbReference>
<keyword evidence="11 12" id="KW-0119">Carbohydrate metabolism</keyword>
<comment type="subunit">
    <text evidence="12">Homodimer.</text>
</comment>
<evidence type="ECO:0000256" key="3">
    <source>
        <dbReference type="ARBA" id="ARBA00016943"/>
    </source>
</evidence>
<dbReference type="STRING" id="1043004.A0A074WY78"/>
<keyword evidence="9 12" id="KW-0460">Magnesium</keyword>
<evidence type="ECO:0000256" key="12">
    <source>
        <dbReference type="HAMAP-Rule" id="MF_03215"/>
    </source>
</evidence>
<feature type="binding site" evidence="12">
    <location>
        <begin position="266"/>
        <end position="267"/>
    </location>
    <ligand>
        <name>ATP</name>
        <dbReference type="ChEBI" id="CHEBI:30616"/>
    </ligand>
</feature>
<keyword evidence="12" id="KW-0539">Nucleus</keyword>
<comment type="similarity">
    <text evidence="1">Belongs to the carbohydrate kinase pfkB family.</text>
</comment>
<evidence type="ECO:0000256" key="10">
    <source>
        <dbReference type="ARBA" id="ARBA00022958"/>
    </source>
</evidence>
<feature type="binding site" evidence="12">
    <location>
        <position position="152"/>
    </location>
    <ligand>
        <name>substrate</name>
    </ligand>
</feature>
<keyword evidence="12" id="KW-0963">Cytoplasm</keyword>
<dbReference type="GO" id="GO:0005524">
    <property type="term" value="F:ATP binding"/>
    <property type="evidence" value="ECO:0007669"/>
    <property type="project" value="UniProtKB-UniRule"/>
</dbReference>
<dbReference type="SUPFAM" id="SSF53613">
    <property type="entry name" value="Ribokinase-like"/>
    <property type="match status" value="1"/>
</dbReference>
<dbReference type="EC" id="2.7.1.15" evidence="2 12"/>
<dbReference type="PROSITE" id="PS00584">
    <property type="entry name" value="PFKB_KINASES_2"/>
    <property type="match status" value="1"/>
</dbReference>
<comment type="cofactor">
    <cofactor evidence="12">
        <name>Mg(2+)</name>
        <dbReference type="ChEBI" id="CHEBI:18420"/>
    </cofactor>
    <text evidence="12">Requires a divalent cation, most likely magnesium in vivo, as an electrophilic catalyst to aid phosphoryl group transfer. It is the chelate of the metal and the nucleotide that is the actual substrate.</text>
</comment>
<sequence length="318" mass="33733">MPGSIAVVGSLNIDFITRTPRVPAGGETLEASSSDTGFGGKGANQAVACARLSRNSDGSTPADSKSIKVSMVGFVGEDSFGSDFISAMKETFIDTTHIQKVAGQKTGIANIIVEEKTGENRILFCPNANFSGAGEVKDLVPEDADVVVFQLEMPLAQVVHNIKLAHSKGKYVIMNPAPAQTLPEDLYQYIDCLIMNESEADILREAKEELKDEDLPQICESFFQRGVPDMVVITLGAKGVYHSAKSRSSGHTPGRKAKVVDTTAAGDTFVGGLAVEIAKNGGETPEAPEKIIEFANSAAARTVEKPGAMAAIPWFNEL</sequence>
<evidence type="ECO:0000256" key="4">
    <source>
        <dbReference type="ARBA" id="ARBA00022679"/>
    </source>
</evidence>
<dbReference type="Pfam" id="PF00294">
    <property type="entry name" value="PfkB"/>
    <property type="match status" value="1"/>
</dbReference>
<dbReference type="UniPathway" id="UPA00916">
    <property type="reaction ID" value="UER00889"/>
</dbReference>
<protein>
    <recommendedName>
        <fullName evidence="3 12">Ribokinase</fullName>
        <shortName evidence="12">RK</shortName>
        <ecNumber evidence="2 12">2.7.1.15</ecNumber>
    </recommendedName>
</protein>
<feature type="binding site" evidence="12">
    <location>
        <position position="296"/>
    </location>
    <ligand>
        <name>ATP</name>
        <dbReference type="ChEBI" id="CHEBI:30616"/>
    </ligand>
</feature>
<evidence type="ECO:0000256" key="1">
    <source>
        <dbReference type="ARBA" id="ARBA00005380"/>
    </source>
</evidence>
<dbReference type="InterPro" id="IPR002139">
    <property type="entry name" value="Ribo/fructo_kinase"/>
</dbReference>
<dbReference type="InterPro" id="IPR029056">
    <property type="entry name" value="Ribokinase-like"/>
</dbReference>
<comment type="catalytic activity">
    <reaction evidence="12">
        <text>D-ribose + ATP = D-ribose 5-phosphate + ADP + H(+)</text>
        <dbReference type="Rhea" id="RHEA:13697"/>
        <dbReference type="ChEBI" id="CHEBI:15378"/>
        <dbReference type="ChEBI" id="CHEBI:30616"/>
        <dbReference type="ChEBI" id="CHEBI:47013"/>
        <dbReference type="ChEBI" id="CHEBI:78346"/>
        <dbReference type="ChEBI" id="CHEBI:456216"/>
        <dbReference type="EC" id="2.7.1.15"/>
    </reaction>
</comment>
<evidence type="ECO:0000256" key="5">
    <source>
        <dbReference type="ARBA" id="ARBA00022723"/>
    </source>
</evidence>
<feature type="binding site" evidence="12">
    <location>
        <begin position="234"/>
        <end position="239"/>
    </location>
    <ligand>
        <name>ATP</name>
        <dbReference type="ChEBI" id="CHEBI:30616"/>
    </ligand>
</feature>
<dbReference type="CDD" id="cd01174">
    <property type="entry name" value="ribokinase"/>
    <property type="match status" value="1"/>
</dbReference>
<organism evidence="14 15">
    <name type="scientific">Aureobasidium namibiae CBS 147.97</name>
    <dbReference type="NCBI Taxonomy" id="1043004"/>
    <lineage>
        <taxon>Eukaryota</taxon>
        <taxon>Fungi</taxon>
        <taxon>Dikarya</taxon>
        <taxon>Ascomycota</taxon>
        <taxon>Pezizomycotina</taxon>
        <taxon>Dothideomycetes</taxon>
        <taxon>Dothideomycetidae</taxon>
        <taxon>Dothideales</taxon>
        <taxon>Saccotheciaceae</taxon>
        <taxon>Aureobasidium</taxon>
    </lineage>
</organism>
<dbReference type="InterPro" id="IPR002173">
    <property type="entry name" value="Carboh/pur_kinase_PfkB_CS"/>
</dbReference>
<proteinExistence type="inferred from homology"/>
<keyword evidence="6 12" id="KW-0547">Nucleotide-binding</keyword>
<feature type="binding site" evidence="12">
    <location>
        <position position="196"/>
    </location>
    <ligand>
        <name>ATP</name>
        <dbReference type="ChEBI" id="CHEBI:30616"/>
    </ligand>
</feature>
<evidence type="ECO:0000256" key="6">
    <source>
        <dbReference type="ARBA" id="ARBA00022741"/>
    </source>
</evidence>
<feature type="domain" description="Carbohydrate kinase PfkB" evidence="13">
    <location>
        <begin position="4"/>
        <end position="313"/>
    </location>
</feature>
<evidence type="ECO:0000256" key="7">
    <source>
        <dbReference type="ARBA" id="ARBA00022777"/>
    </source>
</evidence>
<evidence type="ECO:0000259" key="13">
    <source>
        <dbReference type="Pfam" id="PF00294"/>
    </source>
</evidence>
<keyword evidence="10 12" id="KW-0630">Potassium</keyword>
<keyword evidence="7 12" id="KW-0418">Kinase</keyword>
<dbReference type="EMBL" id="KL584706">
    <property type="protein sequence ID" value="KEQ74717.1"/>
    <property type="molecule type" value="Genomic_DNA"/>
</dbReference>
<feature type="binding site" evidence="12">
    <location>
        <begin position="12"/>
        <end position="14"/>
    </location>
    <ligand>
        <name>substrate</name>
    </ligand>
</feature>
<keyword evidence="5 12" id="KW-0479">Metal-binding</keyword>
<dbReference type="OrthoDB" id="415590at2759"/>
<dbReference type="PRINTS" id="PR00990">
    <property type="entry name" value="RIBOKINASE"/>
</dbReference>
<comment type="similarity">
    <text evidence="12">Belongs to the carbohydrate kinase PfkB family. Ribokinase subfamily.</text>
</comment>
<dbReference type="AlphaFoldDB" id="A0A074WY78"/>
<feature type="binding site" evidence="12">
    <location>
        <position position="307"/>
    </location>
    <ligand>
        <name>K(+)</name>
        <dbReference type="ChEBI" id="CHEBI:29103"/>
    </ligand>
</feature>
<dbReference type="GeneID" id="25414916"/>
<evidence type="ECO:0000313" key="15">
    <source>
        <dbReference type="Proteomes" id="UP000027730"/>
    </source>
</evidence>
<dbReference type="Proteomes" id="UP000027730">
    <property type="component" value="Unassembled WGS sequence"/>
</dbReference>
<comment type="caution">
    <text evidence="12">Lacks conserved residue(s) required for the propagation of feature annotation.</text>
</comment>
<dbReference type="Gene3D" id="3.40.1190.20">
    <property type="match status" value="1"/>
</dbReference>
<name>A0A074WY78_9PEZI</name>
<reference evidence="14 15" key="1">
    <citation type="journal article" date="2014" name="BMC Genomics">
        <title>Genome sequencing of four Aureobasidium pullulans varieties: biotechnological potential, stress tolerance, and description of new species.</title>
        <authorList>
            <person name="Gostin Ar C."/>
            <person name="Ohm R.A."/>
            <person name="Kogej T."/>
            <person name="Sonjak S."/>
            <person name="Turk M."/>
            <person name="Zajc J."/>
            <person name="Zalar P."/>
            <person name="Grube M."/>
            <person name="Sun H."/>
            <person name="Han J."/>
            <person name="Sharma A."/>
            <person name="Chiniquy J."/>
            <person name="Ngan C.Y."/>
            <person name="Lipzen A."/>
            <person name="Barry K."/>
            <person name="Grigoriev I.V."/>
            <person name="Gunde-Cimerman N."/>
        </authorList>
    </citation>
    <scope>NUCLEOTIDE SEQUENCE [LARGE SCALE GENOMIC DNA]</scope>
    <source>
        <strain evidence="14 15">CBS 147.97</strain>
    </source>
</reference>
<gene>
    <name evidence="14" type="ORF">M436DRAFT_71234</name>
</gene>
<dbReference type="GO" id="GO:0005634">
    <property type="term" value="C:nucleus"/>
    <property type="evidence" value="ECO:0007669"/>
    <property type="project" value="UniProtKB-SubCell"/>
</dbReference>
<keyword evidence="15" id="KW-1185">Reference proteome</keyword>
<dbReference type="InterPro" id="IPR011877">
    <property type="entry name" value="Ribokinase"/>
</dbReference>
<evidence type="ECO:0000256" key="9">
    <source>
        <dbReference type="ARBA" id="ARBA00022842"/>
    </source>
</evidence>
<feature type="active site" description="Proton acceptor" evidence="12">
    <location>
        <position position="267"/>
    </location>
</feature>
<evidence type="ECO:0000256" key="8">
    <source>
        <dbReference type="ARBA" id="ARBA00022840"/>
    </source>
</evidence>
<dbReference type="RefSeq" id="XP_013429221.1">
    <property type="nucleotide sequence ID" value="XM_013573767.1"/>
</dbReference>
<dbReference type="GO" id="GO:0004747">
    <property type="term" value="F:ribokinase activity"/>
    <property type="evidence" value="ECO:0007669"/>
    <property type="project" value="UniProtKB-UniRule"/>
</dbReference>
<feature type="binding site" evidence="12">
    <location>
        <position position="261"/>
    </location>
    <ligand>
        <name>K(+)</name>
        <dbReference type="ChEBI" id="CHEBI:29103"/>
    </ligand>
</feature>
<dbReference type="HOGENOM" id="CLU_027634_2_0_1"/>
<comment type="subcellular location">
    <subcellularLocation>
        <location evidence="12">Cytoplasm</location>
    </subcellularLocation>
    <subcellularLocation>
        <location evidence="12">Nucleus</location>
    </subcellularLocation>
</comment>
<dbReference type="HAMAP" id="MF_01987">
    <property type="entry name" value="Ribokinase"/>
    <property type="match status" value="1"/>
</dbReference>